<dbReference type="PANTHER" id="PTHR45792:SF8">
    <property type="entry name" value="DIACYLGLYCEROL LIPASE-ALPHA"/>
    <property type="match status" value="1"/>
</dbReference>
<feature type="compositionally biased region" description="Polar residues" evidence="15">
    <location>
        <begin position="952"/>
        <end position="964"/>
    </location>
</feature>
<dbReference type="EC" id="3.1.1.116" evidence="14"/>
<organism evidence="18 19">
    <name type="scientific">Volvox africanus</name>
    <dbReference type="NCBI Taxonomy" id="51714"/>
    <lineage>
        <taxon>Eukaryota</taxon>
        <taxon>Viridiplantae</taxon>
        <taxon>Chlorophyta</taxon>
        <taxon>core chlorophytes</taxon>
        <taxon>Chlorophyceae</taxon>
        <taxon>CS clade</taxon>
        <taxon>Chlamydomonadales</taxon>
        <taxon>Volvocaceae</taxon>
        <taxon>Volvox</taxon>
    </lineage>
</organism>
<keyword evidence="7" id="KW-0378">Hydrolase</keyword>
<accession>A0ABQ5S7L6</accession>
<dbReference type="Pfam" id="PF01764">
    <property type="entry name" value="Lipase_3"/>
    <property type="match status" value="1"/>
</dbReference>
<evidence type="ECO:0000256" key="12">
    <source>
        <dbReference type="ARBA" id="ARBA00023136"/>
    </source>
</evidence>
<evidence type="ECO:0000313" key="18">
    <source>
        <dbReference type="EMBL" id="GLI65498.1"/>
    </source>
</evidence>
<evidence type="ECO:0000256" key="8">
    <source>
        <dbReference type="ARBA" id="ARBA00022837"/>
    </source>
</evidence>
<dbReference type="Gene3D" id="3.40.50.1820">
    <property type="entry name" value="alpha/beta hydrolase"/>
    <property type="match status" value="1"/>
</dbReference>
<evidence type="ECO:0000256" key="7">
    <source>
        <dbReference type="ARBA" id="ARBA00022801"/>
    </source>
</evidence>
<dbReference type="InterPro" id="IPR029058">
    <property type="entry name" value="AB_hydrolase_fold"/>
</dbReference>
<evidence type="ECO:0000256" key="14">
    <source>
        <dbReference type="ARBA" id="ARBA00026104"/>
    </source>
</evidence>
<feature type="transmembrane region" description="Helical" evidence="16">
    <location>
        <begin position="100"/>
        <end position="122"/>
    </location>
</feature>
<name>A0ABQ5S7L6_9CHLO</name>
<dbReference type="EMBL" id="BSDZ01000024">
    <property type="protein sequence ID" value="GLI65498.1"/>
    <property type="molecule type" value="Genomic_DNA"/>
</dbReference>
<evidence type="ECO:0000256" key="13">
    <source>
        <dbReference type="ARBA" id="ARBA00024531"/>
    </source>
</evidence>
<keyword evidence="12 16" id="KW-0472">Membrane</keyword>
<keyword evidence="5 16" id="KW-0812">Transmembrane</keyword>
<comment type="subcellular location">
    <subcellularLocation>
        <location evidence="2">Cell membrane</location>
        <topology evidence="2">Multi-pass membrane protein</topology>
    </subcellularLocation>
</comment>
<dbReference type="InterPro" id="IPR002921">
    <property type="entry name" value="Fungal_lipase-type"/>
</dbReference>
<dbReference type="InterPro" id="IPR052214">
    <property type="entry name" value="DAG_Lipase-Related"/>
</dbReference>
<keyword evidence="8" id="KW-0106">Calcium</keyword>
<dbReference type="CDD" id="cd00519">
    <property type="entry name" value="Lipase_3"/>
    <property type="match status" value="1"/>
</dbReference>
<evidence type="ECO:0000256" key="15">
    <source>
        <dbReference type="SAM" id="MobiDB-lite"/>
    </source>
</evidence>
<reference evidence="18 19" key="1">
    <citation type="journal article" date="2023" name="IScience">
        <title>Expanded male sex-determining region conserved during the evolution of homothallism in the green alga Volvox.</title>
        <authorList>
            <person name="Yamamoto K."/>
            <person name="Matsuzaki R."/>
            <person name="Mahakham W."/>
            <person name="Heman W."/>
            <person name="Sekimoto H."/>
            <person name="Kawachi M."/>
            <person name="Minakuchi Y."/>
            <person name="Toyoda A."/>
            <person name="Nozaki H."/>
        </authorList>
    </citation>
    <scope>NUCLEOTIDE SEQUENCE [LARGE SCALE GENOMIC DNA]</scope>
    <source>
        <strain evidence="18 19">NIES-4468</strain>
    </source>
</reference>
<evidence type="ECO:0000256" key="3">
    <source>
        <dbReference type="ARBA" id="ARBA00022475"/>
    </source>
</evidence>
<dbReference type="Proteomes" id="UP001165090">
    <property type="component" value="Unassembled WGS sequence"/>
</dbReference>
<sequence length="1009" mass="109169">MPALVVLGRRWHIAADDLPLPSLMGGFWHMAILVLISVDLSFVVEQLNTTCPYRRRHIAYLSSHLCCFFVNSILHTWTFFESIRGSIFQVHRRRRVVPLVLAVVIFYGLTISSNVYGTRQLYLQNGESRCSALPGRLHLNHDALLEVIVVATWISIFIGFIAMVITLNLFSTYQATNSNWLSRFRLYRLVCICCLSPCGDQGGGGANDGSKVGDTSSGRNMSPMVVIANVFTHMFGRVDMTLTDYIAAFTLLGVRHNRTKPALAYCNAQPPRWLLVDSFRTNQGCRTGISLADRHGGDCSGGRVPICCEDVALQAPTVVELSMDDRSAVVGGGDSGRVGGELPQGSLASAEMNSHSLPNTTSGETATAAAATATVEKITLHVDAATNSSPRLPVALMLPATGDAYTASAVPRTITTTTTTTTSKTNTSVSENNSTASMVNAGACNGAAVCSDTKTHTVSINKSEAPQDAEVGGSRPASPLGPTEAPQRTISWPQLWGSHDFAQPNASKEVMQEALHYMRFAMAVYGWKMYLWMNRLRATNCCRLCLGRNCGCCRQLSYFIRAVGPDYGPSEGCCSAAKLLEREAITQMTGVPDDEILYVCYDNRVGGLLPYYVAVDRQRRSVVVAVRGSLSLSDVVTDLLCEPAEYDVPGVPHTDGSGRRVLWAHRGMLESTRATLADLQKQGVLAAATADWPADVDAQKRLLQQLPSERARAVASRLRGACSGFRVVVTGHSLGAGVTGLLGPLLHKQFNKLRCWAFAPPGGLMSPKAAELTHGICISLVHAKDMIPRLAVNTMEQLVQDLVNVGVYSRIRKLSIIGSLIMMNARPPLEELFLPPDMTLKPELQKVLDSYSSPEGFSVKVADQFVGARDFLPPGHMLYVERRKRQHEEVPCCTCNVCMLDLSSRNANYICRWIQVKDLMEAGLVISRSMFLDHLPDNTLYALERAVNQLNDLPTGPPSSSSAAVTVGLDPPGANEGSSSDDQTPTPNASPPAPLSGAIAAAATREPPV</sequence>
<feature type="transmembrane region" description="Helical" evidence="16">
    <location>
        <begin position="59"/>
        <end position="80"/>
    </location>
</feature>
<gene>
    <name evidence="18" type="ORF">VaNZ11_009046</name>
</gene>
<evidence type="ECO:0000256" key="2">
    <source>
        <dbReference type="ARBA" id="ARBA00004651"/>
    </source>
</evidence>
<evidence type="ECO:0000256" key="4">
    <source>
        <dbReference type="ARBA" id="ARBA00022553"/>
    </source>
</evidence>
<evidence type="ECO:0000256" key="16">
    <source>
        <dbReference type="SAM" id="Phobius"/>
    </source>
</evidence>
<keyword evidence="3" id="KW-1003">Cell membrane</keyword>
<feature type="transmembrane region" description="Helical" evidence="16">
    <location>
        <begin position="27"/>
        <end position="47"/>
    </location>
</feature>
<evidence type="ECO:0000313" key="19">
    <source>
        <dbReference type="Proteomes" id="UP001165090"/>
    </source>
</evidence>
<keyword evidence="9" id="KW-0442">Lipid degradation</keyword>
<evidence type="ECO:0000259" key="17">
    <source>
        <dbReference type="Pfam" id="PF01764"/>
    </source>
</evidence>
<dbReference type="SUPFAM" id="SSF53474">
    <property type="entry name" value="alpha/beta-Hydrolases"/>
    <property type="match status" value="1"/>
</dbReference>
<feature type="region of interest" description="Disordered" evidence="15">
    <location>
        <begin position="463"/>
        <end position="487"/>
    </location>
</feature>
<protein>
    <recommendedName>
        <fullName evidence="14">sn-1-specific diacylglycerol lipase</fullName>
        <ecNumber evidence="14">3.1.1.116</ecNumber>
    </recommendedName>
</protein>
<keyword evidence="6" id="KW-0479">Metal-binding</keyword>
<keyword evidence="19" id="KW-1185">Reference proteome</keyword>
<keyword evidence="10 16" id="KW-1133">Transmembrane helix</keyword>
<evidence type="ECO:0000256" key="1">
    <source>
        <dbReference type="ARBA" id="ARBA00001913"/>
    </source>
</evidence>
<evidence type="ECO:0000256" key="9">
    <source>
        <dbReference type="ARBA" id="ARBA00022963"/>
    </source>
</evidence>
<feature type="region of interest" description="Disordered" evidence="15">
    <location>
        <begin position="952"/>
        <end position="1009"/>
    </location>
</feature>
<comment type="caution">
    <text evidence="18">The sequence shown here is derived from an EMBL/GenBank/DDBJ whole genome shotgun (WGS) entry which is preliminary data.</text>
</comment>
<feature type="transmembrane region" description="Helical" evidence="16">
    <location>
        <begin position="143"/>
        <end position="170"/>
    </location>
</feature>
<proteinExistence type="predicted"/>
<feature type="domain" description="Fungal lipase-type" evidence="17">
    <location>
        <begin position="623"/>
        <end position="792"/>
    </location>
</feature>
<keyword evidence="11" id="KW-0443">Lipid metabolism</keyword>
<evidence type="ECO:0000256" key="5">
    <source>
        <dbReference type="ARBA" id="ARBA00022692"/>
    </source>
</evidence>
<evidence type="ECO:0000256" key="10">
    <source>
        <dbReference type="ARBA" id="ARBA00022989"/>
    </source>
</evidence>
<comment type="cofactor">
    <cofactor evidence="1">
        <name>Ca(2+)</name>
        <dbReference type="ChEBI" id="CHEBI:29108"/>
    </cofactor>
</comment>
<keyword evidence="4" id="KW-0597">Phosphoprotein</keyword>
<dbReference type="PANTHER" id="PTHR45792">
    <property type="entry name" value="DIACYLGLYCEROL LIPASE HOMOLOG-RELATED"/>
    <property type="match status" value="1"/>
</dbReference>
<comment type="catalytic activity">
    <reaction evidence="13">
        <text>a 1,2-diacyl-sn-glycerol + H2O = a 2-acylglycerol + a fatty acid + H(+)</text>
        <dbReference type="Rhea" id="RHEA:33275"/>
        <dbReference type="ChEBI" id="CHEBI:15377"/>
        <dbReference type="ChEBI" id="CHEBI:15378"/>
        <dbReference type="ChEBI" id="CHEBI:17389"/>
        <dbReference type="ChEBI" id="CHEBI:17815"/>
        <dbReference type="ChEBI" id="CHEBI:28868"/>
        <dbReference type="EC" id="3.1.1.116"/>
    </reaction>
    <physiologicalReaction direction="left-to-right" evidence="13">
        <dbReference type="Rhea" id="RHEA:33276"/>
    </physiologicalReaction>
</comment>
<feature type="compositionally biased region" description="Polar residues" evidence="15">
    <location>
        <begin position="976"/>
        <end position="987"/>
    </location>
</feature>
<evidence type="ECO:0000256" key="6">
    <source>
        <dbReference type="ARBA" id="ARBA00022723"/>
    </source>
</evidence>
<evidence type="ECO:0000256" key="11">
    <source>
        <dbReference type="ARBA" id="ARBA00023098"/>
    </source>
</evidence>